<dbReference type="EMBL" id="AQHN01000055">
    <property type="protein sequence ID" value="ENN88048.1"/>
    <property type="molecule type" value="Genomic_DNA"/>
</dbReference>
<accession>N6UD17</accession>
<dbReference type="Proteomes" id="UP000012429">
    <property type="component" value="Unassembled WGS sequence"/>
</dbReference>
<dbReference type="PATRIC" id="fig|363754.4.peg.2517"/>
<organism evidence="1 2">
    <name type="scientific">Rhizobium freirei PRF 81</name>
    <dbReference type="NCBI Taxonomy" id="363754"/>
    <lineage>
        <taxon>Bacteria</taxon>
        <taxon>Pseudomonadati</taxon>
        <taxon>Pseudomonadota</taxon>
        <taxon>Alphaproteobacteria</taxon>
        <taxon>Hyphomicrobiales</taxon>
        <taxon>Rhizobiaceae</taxon>
        <taxon>Rhizobium/Agrobacterium group</taxon>
        <taxon>Rhizobium</taxon>
    </lineage>
</organism>
<keyword evidence="2" id="KW-1185">Reference proteome</keyword>
<gene>
    <name evidence="1" type="ORF">RHSP_51307</name>
</gene>
<name>N6UD17_9HYPH</name>
<sequence length="352" mass="37159">MLRTTVEGLYAGDLVELLALGEVDGDFGGALAEFARVLPDRDGLRAERDAVQSSLVGVLAGNRHGAGETLGVEGCDCAPGGAVVGGDDRVNLVVVGGQELLHVALRVLRQPAVGVSFADVLDLASIDGGLQHFHLAGEEEVGVRVGRRALDEDVVALRLGLQHVASLHAAHFLVVEGDVEGSRIFDQAVVADNRNAFVGGLFDGRADGVGILRENDESAGTLGNQGFNVGQLLRRRRLGVGGNILGAGCRQSLLDGCFIRLPTLFLEVGPGNADDEILGEGGRLHGQNDGRACGQLDESFHVILPSECDRTYPELPSAAAITLTRKAFDFFLDSREIYCQRFFQLSTPALSG</sequence>
<comment type="caution">
    <text evidence="1">The sequence shown here is derived from an EMBL/GenBank/DDBJ whole genome shotgun (WGS) entry which is preliminary data.</text>
</comment>
<protein>
    <submittedName>
        <fullName evidence="1">Uncharacterized protein</fullName>
    </submittedName>
</protein>
<evidence type="ECO:0000313" key="2">
    <source>
        <dbReference type="Proteomes" id="UP000012429"/>
    </source>
</evidence>
<reference evidence="1 2" key="1">
    <citation type="journal article" date="2012" name="BMC Genomics">
        <title>Genomic basis of broad host range and environmental adaptability of Rhizobium tropici CIAT 899 and Rhizobium sp. PRF 81 which are used in inoculants for common bean (Phaseolus vulgaris L.).</title>
        <authorList>
            <person name="Ormeno-Orrillo E."/>
            <person name="Menna P."/>
            <person name="Almeida L.G."/>
            <person name="Ollero F.J."/>
            <person name="Nicolas M.F."/>
            <person name="Pains Rodrigues E."/>
            <person name="Shigueyoshi Nakatani A."/>
            <person name="Silva Batista J.S."/>
            <person name="Oliveira Chueire L.M."/>
            <person name="Souza R.C."/>
            <person name="Ribeiro Vasconcelos A.T."/>
            <person name="Megias M."/>
            <person name="Hungria M."/>
            <person name="Martinez-Romero E."/>
        </authorList>
    </citation>
    <scope>NUCLEOTIDE SEQUENCE [LARGE SCALE GENOMIC DNA]</scope>
    <source>
        <strain evidence="1 2">PRF 81</strain>
    </source>
</reference>
<dbReference type="STRING" id="363754.RHSP_51307"/>
<dbReference type="AlphaFoldDB" id="N6UD17"/>
<proteinExistence type="predicted"/>
<evidence type="ECO:0000313" key="1">
    <source>
        <dbReference type="EMBL" id="ENN88048.1"/>
    </source>
</evidence>